<dbReference type="AlphaFoldDB" id="A0A1M6LJX1"/>
<name>A0A1M6LJX1_9BACT</name>
<accession>A0A1M6LJX1</accession>
<dbReference type="EMBL" id="FQZE01000027">
    <property type="protein sequence ID" value="SHJ71472.1"/>
    <property type="molecule type" value="Genomic_DNA"/>
</dbReference>
<evidence type="ECO:0000313" key="1">
    <source>
        <dbReference type="EMBL" id="SHJ71472.1"/>
    </source>
</evidence>
<protein>
    <submittedName>
        <fullName evidence="1">Uncharacterized protein</fullName>
    </submittedName>
</protein>
<gene>
    <name evidence="1" type="ORF">SAMN05444280_12718</name>
</gene>
<organism evidence="1 2">
    <name type="scientific">Tangfeifania diversioriginum</name>
    <dbReference type="NCBI Taxonomy" id="1168035"/>
    <lineage>
        <taxon>Bacteria</taxon>
        <taxon>Pseudomonadati</taxon>
        <taxon>Bacteroidota</taxon>
        <taxon>Bacteroidia</taxon>
        <taxon>Marinilabiliales</taxon>
        <taxon>Prolixibacteraceae</taxon>
        <taxon>Tangfeifania</taxon>
    </lineage>
</organism>
<evidence type="ECO:0000313" key="2">
    <source>
        <dbReference type="Proteomes" id="UP000184050"/>
    </source>
</evidence>
<dbReference type="STRING" id="1168035.SAMN05444280_12718"/>
<reference evidence="1 2" key="1">
    <citation type="submission" date="2016-11" db="EMBL/GenBank/DDBJ databases">
        <authorList>
            <person name="Jaros S."/>
            <person name="Januszkiewicz K."/>
            <person name="Wedrychowicz H."/>
        </authorList>
    </citation>
    <scope>NUCLEOTIDE SEQUENCE [LARGE SCALE GENOMIC DNA]</scope>
    <source>
        <strain evidence="1 2">DSM 27063</strain>
    </source>
</reference>
<proteinExistence type="predicted"/>
<keyword evidence="2" id="KW-1185">Reference proteome</keyword>
<sequence length="37" mass="4186">MTDLKVKIEGKAQTIARFTAQARQFKIEIDEPPAPWG</sequence>
<dbReference type="Proteomes" id="UP000184050">
    <property type="component" value="Unassembled WGS sequence"/>
</dbReference>